<protein>
    <submittedName>
        <fullName evidence="1">Uncharacterized protein</fullName>
    </submittedName>
</protein>
<sequence>MHAQHALSTKLNCLVGDGTNAEADWFARRRGATHTPLSFPCHHLPLKLLVEATIDRSRHEADVGIGWRRNSATSSVMAAWARTADVCIHSKAGGPLRPGRAGRFGRSV</sequence>
<dbReference type="Proteomes" id="UP000009319">
    <property type="component" value="Unassembled WGS sequence"/>
</dbReference>
<dbReference type="EMBL" id="CANI01000037">
    <property type="protein sequence ID" value="CCM78286.1"/>
    <property type="molecule type" value="Genomic_DNA"/>
</dbReference>
<evidence type="ECO:0000313" key="2">
    <source>
        <dbReference type="Proteomes" id="UP000009319"/>
    </source>
</evidence>
<dbReference type="AlphaFoldDB" id="K0PNY4"/>
<organism evidence="1 2">
    <name type="scientific">Rhizobium mesoamericanum STM3625</name>
    <dbReference type="NCBI Taxonomy" id="1211777"/>
    <lineage>
        <taxon>Bacteria</taxon>
        <taxon>Pseudomonadati</taxon>
        <taxon>Pseudomonadota</taxon>
        <taxon>Alphaproteobacteria</taxon>
        <taxon>Hyphomicrobiales</taxon>
        <taxon>Rhizobiaceae</taxon>
        <taxon>Rhizobium/Agrobacterium group</taxon>
        <taxon>Rhizobium</taxon>
    </lineage>
</organism>
<gene>
    <name evidence="1" type="ORF">BN77_p10943</name>
</gene>
<reference evidence="1 2" key="1">
    <citation type="journal article" date="2013" name="Genome Announc.">
        <title>Draft Genome Sequence of Rhizobium mesoamericanum STM3625, a Nitrogen-Fixing Symbiont of Mimosa pudica Isolated in French Guiana (South America).</title>
        <authorList>
            <person name="Moulin L."/>
            <person name="Mornico D."/>
            <person name="Melkonian R."/>
            <person name="Klonowska A."/>
        </authorList>
    </citation>
    <scope>NUCLEOTIDE SEQUENCE [LARGE SCALE GENOMIC DNA]</scope>
    <source>
        <strain evidence="1 2">STM3625</strain>
    </source>
</reference>
<dbReference type="STRING" id="1211777.BN77_p10943"/>
<accession>K0PNY4</accession>
<dbReference type="HOGENOM" id="CLU_2194850_0_0_5"/>
<proteinExistence type="predicted"/>
<evidence type="ECO:0000313" key="1">
    <source>
        <dbReference type="EMBL" id="CCM78286.1"/>
    </source>
</evidence>
<name>K0PNY4_9HYPH</name>
<comment type="caution">
    <text evidence="1">The sequence shown here is derived from an EMBL/GenBank/DDBJ whole genome shotgun (WGS) entry which is preliminary data.</text>
</comment>
<keyword evidence="2" id="KW-1185">Reference proteome</keyword>